<gene>
    <name evidence="1" type="ORF">ZEAMMB73_Zm00001d024005</name>
</gene>
<dbReference type="InterPro" id="IPR008469">
    <property type="entry name" value="DREPP"/>
</dbReference>
<name>A0A1D6IX95_MAIZE</name>
<dbReference type="AlphaFoldDB" id="A0A1D6IX95"/>
<reference evidence="1" key="1">
    <citation type="submission" date="2015-12" db="EMBL/GenBank/DDBJ databases">
        <title>Update maize B73 reference genome by single molecule sequencing technologies.</title>
        <authorList>
            <consortium name="Maize Genome Sequencing Project"/>
            <person name="Ware D."/>
        </authorList>
    </citation>
    <scope>NUCLEOTIDE SEQUENCE</scope>
    <source>
        <tissue evidence="1">Seedling</tissue>
    </source>
</reference>
<organism evidence="1">
    <name type="scientific">Zea mays</name>
    <name type="common">Maize</name>
    <dbReference type="NCBI Taxonomy" id="4577"/>
    <lineage>
        <taxon>Eukaryota</taxon>
        <taxon>Viridiplantae</taxon>
        <taxon>Streptophyta</taxon>
        <taxon>Embryophyta</taxon>
        <taxon>Tracheophyta</taxon>
        <taxon>Spermatophyta</taxon>
        <taxon>Magnoliopsida</taxon>
        <taxon>Liliopsida</taxon>
        <taxon>Poales</taxon>
        <taxon>Poaceae</taxon>
        <taxon>PACMAD clade</taxon>
        <taxon>Panicoideae</taxon>
        <taxon>Andropogonodae</taxon>
        <taxon>Andropogoneae</taxon>
        <taxon>Tripsacinae</taxon>
        <taxon>Zea</taxon>
    </lineage>
</organism>
<proteinExistence type="predicted"/>
<accession>A0A1D6IX95</accession>
<dbReference type="GO" id="GO:0005886">
    <property type="term" value="C:plasma membrane"/>
    <property type="evidence" value="ECO:0007669"/>
    <property type="project" value="InterPro"/>
</dbReference>
<sequence>MEALFKDKKPVKVIKKNSAAVTKFLDELAKIGRT</sequence>
<dbReference type="EMBL" id="CM000786">
    <property type="protein sequence ID" value="AQK40541.1"/>
    <property type="molecule type" value="Genomic_DNA"/>
</dbReference>
<protein>
    <submittedName>
        <fullName evidence="1">Uncharacterized protein</fullName>
    </submittedName>
</protein>
<dbReference type="Pfam" id="PF05558">
    <property type="entry name" value="DREPP"/>
    <property type="match status" value="1"/>
</dbReference>
<evidence type="ECO:0000313" key="1">
    <source>
        <dbReference type="EMBL" id="AQK40541.1"/>
    </source>
</evidence>